<dbReference type="GO" id="GO:0016705">
    <property type="term" value="F:oxidoreductase activity, acting on paired donors, with incorporation or reduction of molecular oxygen"/>
    <property type="evidence" value="ECO:0007669"/>
    <property type="project" value="InterPro"/>
</dbReference>
<dbReference type="GO" id="GO:0005506">
    <property type="term" value="F:iron ion binding"/>
    <property type="evidence" value="ECO:0007669"/>
    <property type="project" value="InterPro"/>
</dbReference>
<accession>A0A7S1B753</accession>
<organism evidence="3">
    <name type="scientific">Corethron hystrix</name>
    <dbReference type="NCBI Taxonomy" id="216773"/>
    <lineage>
        <taxon>Eukaryota</taxon>
        <taxon>Sar</taxon>
        <taxon>Stramenopiles</taxon>
        <taxon>Ochrophyta</taxon>
        <taxon>Bacillariophyta</taxon>
        <taxon>Coscinodiscophyceae</taxon>
        <taxon>Corethrophycidae</taxon>
        <taxon>Corethrales</taxon>
        <taxon>Corethraceae</taxon>
        <taxon>Corethron</taxon>
    </lineage>
</organism>
<feature type="binding site" description="axial binding residue" evidence="2">
    <location>
        <position position="404"/>
    </location>
    <ligand>
        <name>heme</name>
        <dbReference type="ChEBI" id="CHEBI:30413"/>
    </ligand>
    <ligandPart>
        <name>Fe</name>
        <dbReference type="ChEBI" id="CHEBI:18248"/>
    </ligandPart>
</feature>
<dbReference type="AlphaFoldDB" id="A0A7S1B753"/>
<dbReference type="PRINTS" id="PR00463">
    <property type="entry name" value="EP450I"/>
</dbReference>
<dbReference type="PRINTS" id="PR00385">
    <property type="entry name" value="P450"/>
</dbReference>
<keyword evidence="2" id="KW-0349">Heme</keyword>
<dbReference type="PANTHER" id="PTHR24305:SF166">
    <property type="entry name" value="CYTOCHROME P450 12A4, MITOCHONDRIAL-RELATED"/>
    <property type="match status" value="1"/>
</dbReference>
<dbReference type="InterPro" id="IPR002401">
    <property type="entry name" value="Cyt_P450_E_grp-I"/>
</dbReference>
<evidence type="ECO:0008006" key="4">
    <source>
        <dbReference type="Google" id="ProtNLM"/>
    </source>
</evidence>
<sequence length="497" mass="55689">MFGGFDDFFLERSKSLGKSSLFKLYSFGRPSVMVAGSKRIKSLLDREFRASPAAEPGQVNQVAIIGNSDMLLGKDSLQSVTESKEEYKSFQRLVGQSMSPKALSEAMPALQKAAECSIKSMTDSEGSVKAVDVFHKFTMDIAWRQIVGLDLKTENEIETFIEELQTWSNGIVNYVLWFLPRFVIKLSKPYRAKVYLTDLIQRKIEQLEQNGPDESTLSGMVFAIDDSENIVDADVSSDSHNAKRLTKKQIIDNCLLLFVAGSETSSNTLTNIIYMMGKNRRVWEKLVEEQNKVMSAHGSELTKKIIDQECPYLEAVIKESMRILSVSGGGVRTVDQTVTIDGTQIPKNWVAWYGIGLTHALDPVTWTEDESHMDPVKGFKPERWLKAETTPKEYLPFGAGFRFCLGYGLALAEMKTYLAVMARTVDFTLMEKNGTKTKWKEGFIRTPKDGVPIEVVSLKQEDTLSPDKVVDIEGLILRTIENDKDGSKSTMADEVVL</sequence>
<evidence type="ECO:0000313" key="3">
    <source>
        <dbReference type="EMBL" id="CAD8876902.1"/>
    </source>
</evidence>
<dbReference type="InterPro" id="IPR050121">
    <property type="entry name" value="Cytochrome_P450_monoxygenase"/>
</dbReference>
<dbReference type="InterPro" id="IPR001128">
    <property type="entry name" value="Cyt_P450"/>
</dbReference>
<proteinExistence type="inferred from homology"/>
<reference evidence="3" key="1">
    <citation type="submission" date="2021-01" db="EMBL/GenBank/DDBJ databases">
        <authorList>
            <person name="Corre E."/>
            <person name="Pelletier E."/>
            <person name="Niang G."/>
            <person name="Scheremetjew M."/>
            <person name="Finn R."/>
            <person name="Kale V."/>
            <person name="Holt S."/>
            <person name="Cochrane G."/>
            <person name="Meng A."/>
            <person name="Brown T."/>
            <person name="Cohen L."/>
        </authorList>
    </citation>
    <scope>NUCLEOTIDE SEQUENCE</scope>
    <source>
        <strain evidence="3">308</strain>
    </source>
</reference>
<dbReference type="Gene3D" id="1.10.630.10">
    <property type="entry name" value="Cytochrome P450"/>
    <property type="match status" value="1"/>
</dbReference>
<dbReference type="GO" id="GO:0004497">
    <property type="term" value="F:monooxygenase activity"/>
    <property type="evidence" value="ECO:0007669"/>
    <property type="project" value="InterPro"/>
</dbReference>
<evidence type="ECO:0000256" key="1">
    <source>
        <dbReference type="ARBA" id="ARBA00010617"/>
    </source>
</evidence>
<dbReference type="Pfam" id="PF00067">
    <property type="entry name" value="p450"/>
    <property type="match status" value="1"/>
</dbReference>
<comment type="similarity">
    <text evidence="1">Belongs to the cytochrome P450 family.</text>
</comment>
<gene>
    <name evidence="3" type="ORF">CHYS00102_LOCUS4086</name>
</gene>
<dbReference type="EMBL" id="HBFR01005746">
    <property type="protein sequence ID" value="CAD8876902.1"/>
    <property type="molecule type" value="Transcribed_RNA"/>
</dbReference>
<evidence type="ECO:0000256" key="2">
    <source>
        <dbReference type="PIRSR" id="PIRSR602401-1"/>
    </source>
</evidence>
<dbReference type="PANTHER" id="PTHR24305">
    <property type="entry name" value="CYTOCHROME P450"/>
    <property type="match status" value="1"/>
</dbReference>
<dbReference type="SUPFAM" id="SSF48264">
    <property type="entry name" value="Cytochrome P450"/>
    <property type="match status" value="1"/>
</dbReference>
<dbReference type="InterPro" id="IPR036396">
    <property type="entry name" value="Cyt_P450_sf"/>
</dbReference>
<dbReference type="CDD" id="cd00302">
    <property type="entry name" value="cytochrome_P450"/>
    <property type="match status" value="1"/>
</dbReference>
<keyword evidence="2" id="KW-0479">Metal-binding</keyword>
<dbReference type="GO" id="GO:0020037">
    <property type="term" value="F:heme binding"/>
    <property type="evidence" value="ECO:0007669"/>
    <property type="project" value="InterPro"/>
</dbReference>
<comment type="cofactor">
    <cofactor evidence="2">
        <name>heme</name>
        <dbReference type="ChEBI" id="CHEBI:30413"/>
    </cofactor>
</comment>
<name>A0A7S1B753_9STRA</name>
<protein>
    <recommendedName>
        <fullName evidence="4">Cytochrome P450</fullName>
    </recommendedName>
</protein>
<keyword evidence="2" id="KW-0408">Iron</keyword>